<organism evidence="1">
    <name type="scientific">Faunusvirus sp</name>
    <dbReference type="NCBI Taxonomy" id="2487766"/>
    <lineage>
        <taxon>Viruses</taxon>
        <taxon>Varidnaviria</taxon>
        <taxon>Bamfordvirae</taxon>
        <taxon>Nucleocytoviricota</taxon>
        <taxon>Megaviricetes</taxon>
        <taxon>Imitervirales</taxon>
        <taxon>Mimiviridae</taxon>
    </lineage>
</organism>
<dbReference type="EMBL" id="MK072133">
    <property type="protein sequence ID" value="AYV79089.1"/>
    <property type="molecule type" value="Genomic_DNA"/>
</dbReference>
<gene>
    <name evidence="1" type="ORF">Faunusvirus2_36</name>
</gene>
<name>A0A3G5A0J8_9VIRU</name>
<reference evidence="1" key="1">
    <citation type="submission" date="2018-10" db="EMBL/GenBank/DDBJ databases">
        <title>Hidden diversity of soil giant viruses.</title>
        <authorList>
            <person name="Schulz F."/>
            <person name="Alteio L."/>
            <person name="Goudeau D."/>
            <person name="Ryan E.M."/>
            <person name="Malmstrom R.R."/>
            <person name="Blanchard J."/>
            <person name="Woyke T."/>
        </authorList>
    </citation>
    <scope>NUCLEOTIDE SEQUENCE</scope>
    <source>
        <strain evidence="1">FNV1</strain>
    </source>
</reference>
<sequence length="238" mass="27038">MSGFEVTLLSCVGINTAVNIVQSSGIWATFYRWFRLYNSRLVTVTLSHNPNAFYKISKMLHQVSGNLKMRTMISFGDAKVSHVYLIPDRNSEIEIPTTFGKIFIKVISLDNYHICAYEITCYNSEFDAVDKFCAGVLESIEPKIPADEMEHMYKLCHGGKYGNLSADQIEDMNRISKDKLNHEGKYRNITDDVSITQKLLDEDTNTDHEYNFKLSLPDDKCIINTSVSADQCADKSVM</sequence>
<accession>A0A3G5A0J8</accession>
<protein>
    <submittedName>
        <fullName evidence="1">Uncharacterized protein</fullName>
    </submittedName>
</protein>
<proteinExistence type="predicted"/>
<evidence type="ECO:0000313" key="1">
    <source>
        <dbReference type="EMBL" id="AYV79089.1"/>
    </source>
</evidence>